<dbReference type="OrthoDB" id="9807293at2"/>
<evidence type="ECO:0000256" key="7">
    <source>
        <dbReference type="SAM" id="Phobius"/>
    </source>
</evidence>
<sequence>MTSKPSRSLERSTDPSRVARRVAAEVVGTFALTFASLGASVLARSGLLPEAAAFSIVPALTVLAVIYALSDVSGAHINPAVTLAFAARGSFPWRRVPMYWAAQLLGAALAAGVVQAVAFLPRGHERVPWAGAFGLDVACTAFLVLVVLATAKRKATVGPETGLVVGAVVALNHFTTNAVSEVTMNPARIVGPALLEARLGEAAPHVLGAFVGALLGVALTWTLRGPRNDDEEKAARGDAEGV</sequence>
<dbReference type="InterPro" id="IPR034294">
    <property type="entry name" value="Aquaporin_transptr"/>
</dbReference>
<evidence type="ECO:0000256" key="2">
    <source>
        <dbReference type="ARBA" id="ARBA00022448"/>
    </source>
</evidence>
<dbReference type="PANTHER" id="PTHR45724:SF13">
    <property type="entry name" value="AQUAPORIN NIP1-1-RELATED"/>
    <property type="match status" value="1"/>
</dbReference>
<protein>
    <submittedName>
        <fullName evidence="8">Glycerol uptake facilitator-like aquaporin</fullName>
    </submittedName>
</protein>
<organism evidence="8 9">
    <name type="scientific">Deinococcus yavapaiensis KR-236</name>
    <dbReference type="NCBI Taxonomy" id="694435"/>
    <lineage>
        <taxon>Bacteria</taxon>
        <taxon>Thermotogati</taxon>
        <taxon>Deinococcota</taxon>
        <taxon>Deinococci</taxon>
        <taxon>Deinococcales</taxon>
        <taxon>Deinococcaceae</taxon>
        <taxon>Deinococcus</taxon>
    </lineage>
</organism>
<accession>A0A318SFM6</accession>
<dbReference type="PROSITE" id="PS00221">
    <property type="entry name" value="MIP"/>
    <property type="match status" value="1"/>
</dbReference>
<evidence type="ECO:0000256" key="5">
    <source>
        <dbReference type="ARBA" id="ARBA00023136"/>
    </source>
</evidence>
<dbReference type="Pfam" id="PF00230">
    <property type="entry name" value="MIP"/>
    <property type="match status" value="1"/>
</dbReference>
<dbReference type="GO" id="GO:0016020">
    <property type="term" value="C:membrane"/>
    <property type="evidence" value="ECO:0007669"/>
    <property type="project" value="UniProtKB-SubCell"/>
</dbReference>
<keyword evidence="3 6" id="KW-0812">Transmembrane</keyword>
<evidence type="ECO:0000256" key="3">
    <source>
        <dbReference type="ARBA" id="ARBA00022692"/>
    </source>
</evidence>
<dbReference type="Gene3D" id="1.20.1080.10">
    <property type="entry name" value="Glycerol uptake facilitator protein"/>
    <property type="match status" value="1"/>
</dbReference>
<proteinExistence type="inferred from homology"/>
<evidence type="ECO:0000313" key="8">
    <source>
        <dbReference type="EMBL" id="PYE55666.1"/>
    </source>
</evidence>
<dbReference type="GO" id="GO:0015267">
    <property type="term" value="F:channel activity"/>
    <property type="evidence" value="ECO:0007669"/>
    <property type="project" value="InterPro"/>
</dbReference>
<evidence type="ECO:0000256" key="4">
    <source>
        <dbReference type="ARBA" id="ARBA00022989"/>
    </source>
</evidence>
<dbReference type="InterPro" id="IPR022357">
    <property type="entry name" value="MIP_CS"/>
</dbReference>
<feature type="transmembrane region" description="Helical" evidence="7">
    <location>
        <begin position="132"/>
        <end position="151"/>
    </location>
</feature>
<evidence type="ECO:0000313" key="9">
    <source>
        <dbReference type="Proteomes" id="UP000248326"/>
    </source>
</evidence>
<evidence type="ECO:0000256" key="6">
    <source>
        <dbReference type="RuleBase" id="RU000477"/>
    </source>
</evidence>
<dbReference type="InterPro" id="IPR000425">
    <property type="entry name" value="MIP"/>
</dbReference>
<feature type="transmembrane region" description="Helical" evidence="7">
    <location>
        <begin position="98"/>
        <end position="120"/>
    </location>
</feature>
<keyword evidence="5 7" id="KW-0472">Membrane</keyword>
<dbReference type="RefSeq" id="WP_110885233.1">
    <property type="nucleotide sequence ID" value="NZ_QJSX01000002.1"/>
</dbReference>
<comment type="similarity">
    <text evidence="6">Belongs to the MIP/aquaporin (TC 1.A.8) family.</text>
</comment>
<gene>
    <name evidence="8" type="ORF">DES52_10229</name>
</gene>
<dbReference type="Proteomes" id="UP000248326">
    <property type="component" value="Unassembled WGS sequence"/>
</dbReference>
<dbReference type="PRINTS" id="PR00783">
    <property type="entry name" value="MINTRINSICP"/>
</dbReference>
<evidence type="ECO:0000256" key="1">
    <source>
        <dbReference type="ARBA" id="ARBA00004141"/>
    </source>
</evidence>
<feature type="transmembrane region" description="Helical" evidence="7">
    <location>
        <begin position="21"/>
        <end position="39"/>
    </location>
</feature>
<dbReference type="EMBL" id="QJSX01000002">
    <property type="protein sequence ID" value="PYE55666.1"/>
    <property type="molecule type" value="Genomic_DNA"/>
</dbReference>
<dbReference type="InterPro" id="IPR023271">
    <property type="entry name" value="Aquaporin-like"/>
</dbReference>
<reference evidence="8 9" key="1">
    <citation type="submission" date="2018-06" db="EMBL/GenBank/DDBJ databases">
        <title>Genomic Encyclopedia of Type Strains, Phase IV (KMG-IV): sequencing the most valuable type-strain genomes for metagenomic binning, comparative biology and taxonomic classification.</title>
        <authorList>
            <person name="Goeker M."/>
        </authorList>
    </citation>
    <scope>NUCLEOTIDE SEQUENCE [LARGE SCALE GENOMIC DNA]</scope>
    <source>
        <strain evidence="8 9">DSM 18048</strain>
    </source>
</reference>
<dbReference type="PANTHER" id="PTHR45724">
    <property type="entry name" value="AQUAPORIN NIP2-1"/>
    <property type="match status" value="1"/>
</dbReference>
<name>A0A318SFM6_9DEIO</name>
<feature type="transmembrane region" description="Helical" evidence="7">
    <location>
        <begin position="51"/>
        <end position="69"/>
    </location>
</feature>
<comment type="caution">
    <text evidence="8">The sequence shown here is derived from an EMBL/GenBank/DDBJ whole genome shotgun (WGS) entry which is preliminary data.</text>
</comment>
<keyword evidence="4 7" id="KW-1133">Transmembrane helix</keyword>
<feature type="transmembrane region" description="Helical" evidence="7">
    <location>
        <begin position="163"/>
        <end position="182"/>
    </location>
</feature>
<keyword evidence="2 6" id="KW-0813">Transport</keyword>
<dbReference type="SUPFAM" id="SSF81338">
    <property type="entry name" value="Aquaporin-like"/>
    <property type="match status" value="1"/>
</dbReference>
<keyword evidence="9" id="KW-1185">Reference proteome</keyword>
<comment type="subcellular location">
    <subcellularLocation>
        <location evidence="1">Membrane</location>
        <topology evidence="1">Multi-pass membrane protein</topology>
    </subcellularLocation>
</comment>
<dbReference type="AlphaFoldDB" id="A0A318SFM6"/>
<feature type="transmembrane region" description="Helical" evidence="7">
    <location>
        <begin position="202"/>
        <end position="223"/>
    </location>
</feature>